<proteinExistence type="predicted"/>
<feature type="non-terminal residue" evidence="2">
    <location>
        <position position="1"/>
    </location>
</feature>
<reference evidence="2" key="1">
    <citation type="journal article" date="2014" name="Front. Microbiol.">
        <title>High frequency of phylogenetically diverse reductive dehalogenase-homologous genes in deep subseafloor sedimentary metagenomes.</title>
        <authorList>
            <person name="Kawai M."/>
            <person name="Futagami T."/>
            <person name="Toyoda A."/>
            <person name="Takaki Y."/>
            <person name="Nishi S."/>
            <person name="Hori S."/>
            <person name="Arai W."/>
            <person name="Tsubouchi T."/>
            <person name="Morono Y."/>
            <person name="Uchiyama I."/>
            <person name="Ito T."/>
            <person name="Fujiyama A."/>
            <person name="Inagaki F."/>
            <person name="Takami H."/>
        </authorList>
    </citation>
    <scope>NUCLEOTIDE SEQUENCE</scope>
    <source>
        <strain evidence="2">Expedition CK06-06</strain>
    </source>
</reference>
<keyword evidence="1" id="KW-0472">Membrane</keyword>
<comment type="caution">
    <text evidence="2">The sequence shown here is derived from an EMBL/GenBank/DDBJ whole genome shotgun (WGS) entry which is preliminary data.</text>
</comment>
<gene>
    <name evidence="2" type="ORF">S03H2_33199</name>
</gene>
<evidence type="ECO:0000256" key="1">
    <source>
        <dbReference type="SAM" id="Phobius"/>
    </source>
</evidence>
<dbReference type="AlphaFoldDB" id="X1HV34"/>
<name>X1HV34_9ZZZZ</name>
<feature type="transmembrane region" description="Helical" evidence="1">
    <location>
        <begin position="30"/>
        <end position="51"/>
    </location>
</feature>
<dbReference type="EMBL" id="BARU01020196">
    <property type="protein sequence ID" value="GAH60935.1"/>
    <property type="molecule type" value="Genomic_DNA"/>
</dbReference>
<sequence length="56" mass="5832">LRVTSLLLLANAYGADTAIGFFHTLFSPLLFIIAFIFLIFVSIIIGCKVTAGGGGG</sequence>
<accession>X1HV34</accession>
<keyword evidence="1" id="KW-0812">Transmembrane</keyword>
<organism evidence="2">
    <name type="scientific">marine sediment metagenome</name>
    <dbReference type="NCBI Taxonomy" id="412755"/>
    <lineage>
        <taxon>unclassified sequences</taxon>
        <taxon>metagenomes</taxon>
        <taxon>ecological metagenomes</taxon>
    </lineage>
</organism>
<evidence type="ECO:0000313" key="2">
    <source>
        <dbReference type="EMBL" id="GAH60935.1"/>
    </source>
</evidence>
<protein>
    <submittedName>
        <fullName evidence="2">Uncharacterized protein</fullName>
    </submittedName>
</protein>
<keyword evidence="1" id="KW-1133">Transmembrane helix</keyword>